<dbReference type="InterPro" id="IPR036047">
    <property type="entry name" value="F-box-like_dom_sf"/>
</dbReference>
<name>A0A1S3HFP4_LINAN</name>
<gene>
    <name evidence="10 11" type="primary">LOC106154898</name>
</gene>
<dbReference type="PROSITE" id="PS50181">
    <property type="entry name" value="FBOX"/>
    <property type="match status" value="1"/>
</dbReference>
<dbReference type="Gene3D" id="1.20.1280.50">
    <property type="match status" value="1"/>
</dbReference>
<dbReference type="GO" id="GO:0019005">
    <property type="term" value="C:SCF ubiquitin ligase complex"/>
    <property type="evidence" value="ECO:0007669"/>
    <property type="project" value="TreeGrafter"/>
</dbReference>
<dbReference type="FunFam" id="1.20.1280.50:FF:000012">
    <property type="entry name" value="F-box only protein 9"/>
    <property type="match status" value="1"/>
</dbReference>
<evidence type="ECO:0000313" key="11">
    <source>
        <dbReference type="RefSeq" id="XP_013384898.1"/>
    </source>
</evidence>
<dbReference type="PANTHER" id="PTHR12874">
    <property type="entry name" value="F-BOX ONLY PROTEIN 48-RELATED"/>
    <property type="match status" value="1"/>
</dbReference>
<dbReference type="Proteomes" id="UP000085678">
    <property type="component" value="Unplaced"/>
</dbReference>
<evidence type="ECO:0000256" key="6">
    <source>
        <dbReference type="ARBA" id="ARBA00022803"/>
    </source>
</evidence>
<evidence type="ECO:0000256" key="3">
    <source>
        <dbReference type="ARBA" id="ARBA00019775"/>
    </source>
</evidence>
<comment type="pathway">
    <text evidence="2">Protein modification; protein ubiquitination.</text>
</comment>
<keyword evidence="6" id="KW-0802">TPR repeat</keyword>
<dbReference type="InterPro" id="IPR001810">
    <property type="entry name" value="F-box_dom"/>
</dbReference>
<dbReference type="GeneID" id="106154898"/>
<feature type="domain" description="F-box" evidence="8">
    <location>
        <begin position="179"/>
        <end position="230"/>
    </location>
</feature>
<protein>
    <recommendedName>
        <fullName evidence="3">F-box only protein 9</fullName>
    </recommendedName>
</protein>
<dbReference type="STRING" id="7574.A0A1S3HFP4"/>
<evidence type="ECO:0000256" key="1">
    <source>
        <dbReference type="ARBA" id="ARBA00004496"/>
    </source>
</evidence>
<accession>A0A1S3HFP4</accession>
<dbReference type="Pfam" id="PF19270">
    <property type="entry name" value="FBO_C"/>
    <property type="match status" value="1"/>
</dbReference>
<comment type="subcellular location">
    <subcellularLocation>
        <location evidence="1">Cytoplasm</location>
    </subcellularLocation>
</comment>
<dbReference type="SUPFAM" id="SSF81383">
    <property type="entry name" value="F-box domain"/>
    <property type="match status" value="1"/>
</dbReference>
<dbReference type="OrthoDB" id="2117972at2759"/>
<evidence type="ECO:0000256" key="5">
    <source>
        <dbReference type="ARBA" id="ARBA00022786"/>
    </source>
</evidence>
<evidence type="ECO:0000256" key="4">
    <source>
        <dbReference type="ARBA" id="ARBA00022490"/>
    </source>
</evidence>
<dbReference type="PANTHER" id="PTHR12874:SF29">
    <property type="entry name" value="F-BOX ONLY PROTEIN 9"/>
    <property type="match status" value="1"/>
</dbReference>
<evidence type="ECO:0000313" key="10">
    <source>
        <dbReference type="RefSeq" id="XP_013384897.1"/>
    </source>
</evidence>
<dbReference type="KEGG" id="lak:106154898"/>
<reference evidence="10 11" key="1">
    <citation type="submission" date="2025-04" db="UniProtKB">
        <authorList>
            <consortium name="RefSeq"/>
        </authorList>
    </citation>
    <scope>IDENTIFICATION</scope>
    <source>
        <tissue evidence="10 11">Gonads</tissue>
    </source>
</reference>
<dbReference type="GO" id="GO:0005737">
    <property type="term" value="C:cytoplasm"/>
    <property type="evidence" value="ECO:0007669"/>
    <property type="project" value="UniProtKB-SubCell"/>
</dbReference>
<dbReference type="GO" id="GO:0031146">
    <property type="term" value="P:SCF-dependent proteasomal ubiquitin-dependent protein catabolic process"/>
    <property type="evidence" value="ECO:0007669"/>
    <property type="project" value="TreeGrafter"/>
</dbReference>
<dbReference type="Pfam" id="PF12937">
    <property type="entry name" value="F-box-like"/>
    <property type="match status" value="1"/>
</dbReference>
<keyword evidence="4" id="KW-0963">Cytoplasm</keyword>
<feature type="compositionally biased region" description="Acidic residues" evidence="7">
    <location>
        <begin position="14"/>
        <end position="25"/>
    </location>
</feature>
<evidence type="ECO:0000256" key="7">
    <source>
        <dbReference type="SAM" id="MobiDB-lite"/>
    </source>
</evidence>
<dbReference type="InterPro" id="IPR045464">
    <property type="entry name" value="Hrt3/FBXO9_C"/>
</dbReference>
<organism evidence="9 11">
    <name type="scientific">Lingula anatina</name>
    <name type="common">Brachiopod</name>
    <name type="synonym">Lingula unguis</name>
    <dbReference type="NCBI Taxonomy" id="7574"/>
    <lineage>
        <taxon>Eukaryota</taxon>
        <taxon>Metazoa</taxon>
        <taxon>Spiralia</taxon>
        <taxon>Lophotrochozoa</taxon>
        <taxon>Brachiopoda</taxon>
        <taxon>Linguliformea</taxon>
        <taxon>Lingulata</taxon>
        <taxon>Lingulida</taxon>
        <taxon>Linguloidea</taxon>
        <taxon>Lingulidae</taxon>
        <taxon>Lingula</taxon>
    </lineage>
</organism>
<evidence type="ECO:0000259" key="8">
    <source>
        <dbReference type="PROSITE" id="PS50181"/>
    </source>
</evidence>
<keyword evidence="9" id="KW-1185">Reference proteome</keyword>
<dbReference type="AlphaFoldDB" id="A0A1S3HFP4"/>
<evidence type="ECO:0000313" key="9">
    <source>
        <dbReference type="Proteomes" id="UP000085678"/>
    </source>
</evidence>
<dbReference type="RefSeq" id="XP_013384898.1">
    <property type="nucleotide sequence ID" value="XM_013529444.1"/>
</dbReference>
<dbReference type="RefSeq" id="XP_013384897.1">
    <property type="nucleotide sequence ID" value="XM_013529443.1"/>
</dbReference>
<proteinExistence type="predicted"/>
<keyword evidence="5" id="KW-0833">Ubl conjugation pathway</keyword>
<feature type="region of interest" description="Disordered" evidence="7">
    <location>
        <begin position="1"/>
        <end position="72"/>
    </location>
</feature>
<sequence length="437" mass="51412">MDENAIRTAGSDSSSEDEEQEESEESSNIQDQLHKFRSQWQQELKKGQGQKGVRSGQGQDNGPGKKSTEDVNVNDFEKARRLFLVGVNAEKSGMLFEAVRYYRQAIQLVPDIEFRIEELRKNKVRKRERLESSSSIGSASGQTEDEEEADLDDLVQHFQKLRVRRDVKHVCEAEYEQQKTHISVLPVEVLMYIFKWVVSDQLDMRSLEQLSMVCRGFYLCARDDELWRLASLRTWGLNCEHTDSEGSWRLLYLNKPHVHVHGCYISKTVYYRPGEPSLDSFYRPWHSVEYYRYARFFADGNMLLLTTADDPHTVLPKLVSKHYRTSGIMYGYYRLVGNKVTGVLRRSNNADTIVSKYRRRKQEAQQEHEERVFHVDFILRDRGGRHRNTQLVWEHYSVHSEDRSVHHEFDVNNENQYPNFYYSRVKSFTQSSNRPLE</sequence>
<dbReference type="CDD" id="cd22089">
    <property type="entry name" value="F-box_FBXO9"/>
    <property type="match status" value="1"/>
</dbReference>
<evidence type="ECO:0000256" key="2">
    <source>
        <dbReference type="ARBA" id="ARBA00004906"/>
    </source>
</evidence>